<feature type="transmembrane region" description="Helical" evidence="15">
    <location>
        <begin position="152"/>
        <end position="176"/>
    </location>
</feature>
<dbReference type="PROSITE" id="PS50262">
    <property type="entry name" value="G_PROTEIN_RECEP_F1_2"/>
    <property type="match status" value="1"/>
</dbReference>
<keyword evidence="8" id="KW-0564">Palmitate</keyword>
<evidence type="ECO:0000256" key="11">
    <source>
        <dbReference type="ARBA" id="ARBA00023180"/>
    </source>
</evidence>
<evidence type="ECO:0000256" key="3">
    <source>
        <dbReference type="ARBA" id="ARBA00022475"/>
    </source>
</evidence>
<dbReference type="Gene3D" id="1.20.1070.10">
    <property type="entry name" value="Rhodopsin 7-helix transmembrane proteins"/>
    <property type="match status" value="1"/>
</dbReference>
<evidence type="ECO:0000256" key="15">
    <source>
        <dbReference type="SAM" id="Phobius"/>
    </source>
</evidence>
<keyword evidence="11" id="KW-0325">Glycoprotein</keyword>
<dbReference type="Proteomes" id="UP000812440">
    <property type="component" value="Chromosome 7"/>
</dbReference>
<accession>A0A8T2ISH9</accession>
<dbReference type="PRINTS" id="PR01012">
    <property type="entry name" value="NRPEPTIDEYR"/>
</dbReference>
<dbReference type="OrthoDB" id="9046662at2759"/>
<evidence type="ECO:0000256" key="5">
    <source>
        <dbReference type="ARBA" id="ARBA00022989"/>
    </source>
</evidence>
<dbReference type="Pfam" id="PF00001">
    <property type="entry name" value="7tm_1"/>
    <property type="match status" value="1"/>
</dbReference>
<keyword evidence="3" id="KW-1003">Cell membrane</keyword>
<keyword evidence="12 14" id="KW-0807">Transducer</keyword>
<evidence type="ECO:0000313" key="17">
    <source>
        <dbReference type="EMBL" id="KAG8434902.1"/>
    </source>
</evidence>
<dbReference type="GO" id="GO:0005886">
    <property type="term" value="C:plasma membrane"/>
    <property type="evidence" value="ECO:0007669"/>
    <property type="project" value="UniProtKB-SubCell"/>
</dbReference>
<proteinExistence type="inferred from homology"/>
<feature type="transmembrane region" description="Helical" evidence="15">
    <location>
        <begin position="253"/>
        <end position="273"/>
    </location>
</feature>
<evidence type="ECO:0000256" key="2">
    <source>
        <dbReference type="ARBA" id="ARBA00010663"/>
    </source>
</evidence>
<evidence type="ECO:0000313" key="18">
    <source>
        <dbReference type="Proteomes" id="UP000812440"/>
    </source>
</evidence>
<keyword evidence="4 14" id="KW-0812">Transmembrane</keyword>
<evidence type="ECO:0000256" key="8">
    <source>
        <dbReference type="ARBA" id="ARBA00023139"/>
    </source>
</evidence>
<comment type="similarity">
    <text evidence="2 14">Belongs to the G-protein coupled receptor 1 family.</text>
</comment>
<dbReference type="GO" id="GO:0001602">
    <property type="term" value="F:pancreatic polypeptide receptor activity"/>
    <property type="evidence" value="ECO:0007669"/>
    <property type="project" value="TreeGrafter"/>
</dbReference>
<feature type="transmembrane region" description="Helical" evidence="15">
    <location>
        <begin position="111"/>
        <end position="132"/>
    </location>
</feature>
<dbReference type="PRINTS" id="PR01015">
    <property type="entry name" value="NRPEPTIDEY4R"/>
</dbReference>
<dbReference type="PANTHER" id="PTHR24235:SF31">
    <property type="entry name" value="NEUROPEPTIDE Y RECEPTOR TYPE 4"/>
    <property type="match status" value="1"/>
</dbReference>
<dbReference type="InterPro" id="IPR017452">
    <property type="entry name" value="GPCR_Rhodpsn_7TM"/>
</dbReference>
<keyword evidence="6 14" id="KW-0297">G-protein coupled receptor</keyword>
<evidence type="ECO:0000259" key="16">
    <source>
        <dbReference type="PROSITE" id="PS50262"/>
    </source>
</evidence>
<keyword evidence="9" id="KW-1015">Disulfide bond</keyword>
<name>A0A8T2ISH9_9PIPI</name>
<feature type="transmembrane region" description="Helical" evidence="15">
    <location>
        <begin position="40"/>
        <end position="61"/>
    </location>
</feature>
<keyword evidence="18" id="KW-1185">Reference proteome</keyword>
<dbReference type="InterPro" id="IPR000276">
    <property type="entry name" value="GPCR_Rhodpsn"/>
</dbReference>
<feature type="domain" description="G-protein coupled receptors family 1 profile" evidence="16">
    <location>
        <begin position="53"/>
        <end position="312"/>
    </location>
</feature>
<dbReference type="PRINTS" id="PR00237">
    <property type="entry name" value="GPCRRHODOPSN"/>
</dbReference>
<comment type="subcellular location">
    <subcellularLocation>
        <location evidence="1">Cell membrane</location>
        <topology evidence="1">Multi-pass membrane protein</topology>
    </subcellularLocation>
</comment>
<sequence>MNKTPLIESPPLHFSNESLAFLAKIQNKCSHHPDMTPFLATAYSLVTIMGLLGNILLIYVISRQREKGNVTHILIANLAFSDVLVCAFCLPITAVYTVMDYWVFGLGLCKVTNFLQCASVTVSVLILVLIALERHQLILHPTGWTPSAPQAYAAVLIVWAMASLLALPLASSMVLIDTLHKNISKVIGFLADKSACVESWSSNEQLVAYTISLQLLQYIVPLCFILGCYLRISVHLQRRGAMFGRSEKHMKRVNLMFVIMVGAFAVCWLPFHIFNIIIDWHHQLIPVCYHNLIFSMCHLLAMISTCVNPVIYGLLNSNVKREVKVLVQSCTGRKQTAVGAVVQKMEQYPLSVKQSASLPGGPSSYFHEDLCLGQTVFTAEAAWTEDITK</sequence>
<dbReference type="FunFam" id="1.20.1070.10:FF:000062">
    <property type="entry name" value="Neuropeptide Y receptor type 1"/>
    <property type="match status" value="1"/>
</dbReference>
<keyword evidence="7 15" id="KW-0472">Membrane</keyword>
<dbReference type="EMBL" id="JAACNH010000008">
    <property type="protein sequence ID" value="KAG8434902.1"/>
    <property type="molecule type" value="Genomic_DNA"/>
</dbReference>
<evidence type="ECO:0000256" key="13">
    <source>
        <dbReference type="ARBA" id="ARBA00023288"/>
    </source>
</evidence>
<evidence type="ECO:0000256" key="4">
    <source>
        <dbReference type="ARBA" id="ARBA00022692"/>
    </source>
</evidence>
<dbReference type="InterPro" id="IPR000611">
    <property type="entry name" value="NPY_rcpt"/>
</dbReference>
<comment type="caution">
    <text evidence="17">The sequence shown here is derived from an EMBL/GenBank/DDBJ whole genome shotgun (WGS) entry which is preliminary data.</text>
</comment>
<feature type="transmembrane region" description="Helical" evidence="15">
    <location>
        <begin position="207"/>
        <end position="232"/>
    </location>
</feature>
<evidence type="ECO:0000256" key="1">
    <source>
        <dbReference type="ARBA" id="ARBA00004651"/>
    </source>
</evidence>
<organism evidence="17 18">
    <name type="scientific">Hymenochirus boettgeri</name>
    <name type="common">Congo dwarf clawed frog</name>
    <dbReference type="NCBI Taxonomy" id="247094"/>
    <lineage>
        <taxon>Eukaryota</taxon>
        <taxon>Metazoa</taxon>
        <taxon>Chordata</taxon>
        <taxon>Craniata</taxon>
        <taxon>Vertebrata</taxon>
        <taxon>Euteleostomi</taxon>
        <taxon>Amphibia</taxon>
        <taxon>Batrachia</taxon>
        <taxon>Anura</taxon>
        <taxon>Pipoidea</taxon>
        <taxon>Pipidae</taxon>
        <taxon>Pipinae</taxon>
        <taxon>Hymenochirus</taxon>
    </lineage>
</organism>
<dbReference type="PROSITE" id="PS00237">
    <property type="entry name" value="G_PROTEIN_RECEP_F1_1"/>
    <property type="match status" value="1"/>
</dbReference>
<dbReference type="AlphaFoldDB" id="A0A8T2ISH9"/>
<keyword evidence="10 14" id="KW-0675">Receptor</keyword>
<keyword evidence="5 15" id="KW-1133">Transmembrane helix</keyword>
<dbReference type="InterPro" id="IPR001933">
    <property type="entry name" value="NPY4_rcpt"/>
</dbReference>
<dbReference type="PANTHER" id="PTHR24235">
    <property type="entry name" value="NEUROPEPTIDE Y RECEPTOR"/>
    <property type="match status" value="1"/>
</dbReference>
<gene>
    <name evidence="17" type="ORF">GDO86_013024</name>
</gene>
<feature type="transmembrane region" description="Helical" evidence="15">
    <location>
        <begin position="293"/>
        <end position="315"/>
    </location>
</feature>
<evidence type="ECO:0000256" key="7">
    <source>
        <dbReference type="ARBA" id="ARBA00023136"/>
    </source>
</evidence>
<evidence type="ECO:0000256" key="6">
    <source>
        <dbReference type="ARBA" id="ARBA00023040"/>
    </source>
</evidence>
<dbReference type="SUPFAM" id="SSF81321">
    <property type="entry name" value="Family A G protein-coupled receptor-like"/>
    <property type="match status" value="1"/>
</dbReference>
<feature type="transmembrane region" description="Helical" evidence="15">
    <location>
        <begin position="73"/>
        <end position="99"/>
    </location>
</feature>
<keyword evidence="13" id="KW-0449">Lipoprotein</keyword>
<dbReference type="GO" id="GO:0042923">
    <property type="term" value="F:neuropeptide binding"/>
    <property type="evidence" value="ECO:0007669"/>
    <property type="project" value="TreeGrafter"/>
</dbReference>
<evidence type="ECO:0000256" key="9">
    <source>
        <dbReference type="ARBA" id="ARBA00023157"/>
    </source>
</evidence>
<evidence type="ECO:0000256" key="10">
    <source>
        <dbReference type="ARBA" id="ARBA00023170"/>
    </source>
</evidence>
<protein>
    <recommendedName>
        <fullName evidence="16">G-protein coupled receptors family 1 profile domain-containing protein</fullName>
    </recommendedName>
</protein>
<evidence type="ECO:0000256" key="14">
    <source>
        <dbReference type="RuleBase" id="RU000688"/>
    </source>
</evidence>
<evidence type="ECO:0000256" key="12">
    <source>
        <dbReference type="ARBA" id="ARBA00023224"/>
    </source>
</evidence>
<reference evidence="17" key="1">
    <citation type="thesis" date="2020" institute="ProQuest LLC" country="789 East Eisenhower Parkway, Ann Arbor, MI, USA">
        <title>Comparative Genomics and Chromosome Evolution.</title>
        <authorList>
            <person name="Mudd A.B."/>
        </authorList>
    </citation>
    <scope>NUCLEOTIDE SEQUENCE</scope>
    <source>
        <strain evidence="17">Female2</strain>
        <tissue evidence="17">Blood</tissue>
    </source>
</reference>
<dbReference type="GO" id="GO:0043005">
    <property type="term" value="C:neuron projection"/>
    <property type="evidence" value="ECO:0007669"/>
    <property type="project" value="TreeGrafter"/>
</dbReference>